<dbReference type="EC" id="5.6.2.4" evidence="12"/>
<keyword evidence="5 14" id="KW-0347">Helicase</keyword>
<protein>
    <recommendedName>
        <fullName evidence="12">DNA 3'-5' helicase</fullName>
        <ecNumber evidence="12">5.6.2.4</ecNumber>
    </recommendedName>
</protein>
<dbReference type="PANTHER" id="PTHR11070:SF2">
    <property type="entry name" value="ATP-DEPENDENT DNA HELICASE SRS2"/>
    <property type="match status" value="1"/>
</dbReference>
<dbReference type="InterPro" id="IPR011604">
    <property type="entry name" value="PDDEXK-like_dom_sf"/>
</dbReference>
<organism evidence="18 19">
    <name type="scientific">Candidatus Acidulodesulfobacterium acidiphilum</name>
    <dbReference type="NCBI Taxonomy" id="2597224"/>
    <lineage>
        <taxon>Bacteria</taxon>
        <taxon>Deltaproteobacteria</taxon>
        <taxon>Candidatus Acidulodesulfobacterales</taxon>
        <taxon>Candidatus Acidulodesulfobacterium</taxon>
    </lineage>
</organism>
<dbReference type="GO" id="GO:0005829">
    <property type="term" value="C:cytosol"/>
    <property type="evidence" value="ECO:0007669"/>
    <property type="project" value="TreeGrafter"/>
</dbReference>
<evidence type="ECO:0000259" key="16">
    <source>
        <dbReference type="PROSITE" id="PS51198"/>
    </source>
</evidence>
<dbReference type="EMBL" id="SHMQ01000027">
    <property type="protein sequence ID" value="RZV37928.1"/>
    <property type="molecule type" value="Genomic_DNA"/>
</dbReference>
<evidence type="ECO:0000256" key="1">
    <source>
        <dbReference type="ARBA" id="ARBA00022722"/>
    </source>
</evidence>
<comment type="caution">
    <text evidence="18">The sequence shown here is derived from an EMBL/GenBank/DDBJ whole genome shotgun (WGS) entry which is preliminary data.</text>
</comment>
<dbReference type="InterPro" id="IPR014016">
    <property type="entry name" value="UvrD-like_ATP-bd"/>
</dbReference>
<keyword evidence="4 14" id="KW-0378">Hydrolase</keyword>
<dbReference type="InterPro" id="IPR027417">
    <property type="entry name" value="P-loop_NTPase"/>
</dbReference>
<evidence type="ECO:0000256" key="6">
    <source>
        <dbReference type="ARBA" id="ARBA00022839"/>
    </source>
</evidence>
<evidence type="ECO:0000256" key="4">
    <source>
        <dbReference type="ARBA" id="ARBA00022801"/>
    </source>
</evidence>
<dbReference type="Gene3D" id="3.40.50.300">
    <property type="entry name" value="P-loop containing nucleotide triphosphate hydrolases"/>
    <property type="match status" value="3"/>
</dbReference>
<keyword evidence="9" id="KW-0234">DNA repair</keyword>
<keyword evidence="3" id="KW-0227">DNA damage</keyword>
<evidence type="ECO:0000256" key="5">
    <source>
        <dbReference type="ARBA" id="ARBA00022806"/>
    </source>
</evidence>
<evidence type="ECO:0000256" key="15">
    <source>
        <dbReference type="SAM" id="MobiDB-lite"/>
    </source>
</evidence>
<evidence type="ECO:0000256" key="7">
    <source>
        <dbReference type="ARBA" id="ARBA00022840"/>
    </source>
</evidence>
<comment type="catalytic activity">
    <reaction evidence="13">
        <text>ATP + H2O = ADP + phosphate + H(+)</text>
        <dbReference type="Rhea" id="RHEA:13065"/>
        <dbReference type="ChEBI" id="CHEBI:15377"/>
        <dbReference type="ChEBI" id="CHEBI:15378"/>
        <dbReference type="ChEBI" id="CHEBI:30616"/>
        <dbReference type="ChEBI" id="CHEBI:43474"/>
        <dbReference type="ChEBI" id="CHEBI:456216"/>
        <dbReference type="EC" id="5.6.2.4"/>
    </reaction>
</comment>
<evidence type="ECO:0000256" key="11">
    <source>
        <dbReference type="ARBA" id="ARBA00034617"/>
    </source>
</evidence>
<evidence type="ECO:0000256" key="12">
    <source>
        <dbReference type="ARBA" id="ARBA00034808"/>
    </source>
</evidence>
<feature type="region of interest" description="Disordered" evidence="15">
    <location>
        <begin position="520"/>
        <end position="545"/>
    </location>
</feature>
<accession>A0A520X9U2</accession>
<feature type="domain" description="UvrD-like helicase ATP-binding" evidence="16">
    <location>
        <begin position="4"/>
        <end position="460"/>
    </location>
</feature>
<evidence type="ECO:0000256" key="14">
    <source>
        <dbReference type="PROSITE-ProRule" id="PRU00560"/>
    </source>
</evidence>
<dbReference type="Pfam" id="PF00580">
    <property type="entry name" value="UvrD-helicase"/>
    <property type="match status" value="1"/>
</dbReference>
<keyword evidence="8" id="KW-0238">DNA-binding</keyword>
<evidence type="ECO:0000256" key="10">
    <source>
        <dbReference type="ARBA" id="ARBA00023235"/>
    </source>
</evidence>
<evidence type="ECO:0000259" key="17">
    <source>
        <dbReference type="PROSITE" id="PS51217"/>
    </source>
</evidence>
<dbReference type="GO" id="GO:0043138">
    <property type="term" value="F:3'-5' DNA helicase activity"/>
    <property type="evidence" value="ECO:0007669"/>
    <property type="project" value="UniProtKB-EC"/>
</dbReference>
<reference evidence="18 19" key="1">
    <citation type="submission" date="2019-01" db="EMBL/GenBank/DDBJ databases">
        <title>Insights into ecological role of a new deltaproteobacterial order Candidatus Sinidesulfobacterales (Sva0485) by metagenomics and metatranscriptomics.</title>
        <authorList>
            <person name="Tan S."/>
            <person name="Liu J."/>
            <person name="Fang Y."/>
            <person name="Hedlund B."/>
            <person name="Lian Z.-H."/>
            <person name="Huang L.-Y."/>
            <person name="Li J.-T."/>
            <person name="Huang L.-N."/>
            <person name="Li W.-J."/>
            <person name="Jiang H.-C."/>
            <person name="Dong H.-L."/>
            <person name="Shu W.-S."/>
        </authorList>
    </citation>
    <scope>NUCLEOTIDE SEQUENCE [LARGE SCALE GENOMIC DNA]</scope>
    <source>
        <strain evidence="18">AP4</strain>
    </source>
</reference>
<feature type="compositionally biased region" description="Basic and acidic residues" evidence="15">
    <location>
        <begin position="520"/>
        <end position="536"/>
    </location>
</feature>
<keyword evidence="1" id="KW-0540">Nuclease</keyword>
<dbReference type="Gene3D" id="3.90.320.10">
    <property type="match status" value="1"/>
</dbReference>
<comment type="catalytic activity">
    <reaction evidence="11">
        <text>Couples ATP hydrolysis with the unwinding of duplex DNA by translocating in the 3'-5' direction.</text>
        <dbReference type="EC" id="5.6.2.4"/>
    </reaction>
</comment>
<feature type="domain" description="UvrD-like helicase C-terminal" evidence="17">
    <location>
        <begin position="516"/>
        <end position="794"/>
    </location>
</feature>
<dbReference type="GO" id="GO:0003677">
    <property type="term" value="F:DNA binding"/>
    <property type="evidence" value="ECO:0007669"/>
    <property type="project" value="UniProtKB-KW"/>
</dbReference>
<feature type="binding site" evidence="14">
    <location>
        <begin position="25"/>
        <end position="32"/>
    </location>
    <ligand>
        <name>ATP</name>
        <dbReference type="ChEBI" id="CHEBI:30616"/>
    </ligand>
</feature>
<keyword evidence="10" id="KW-0413">Isomerase</keyword>
<proteinExistence type="predicted"/>
<evidence type="ECO:0000313" key="18">
    <source>
        <dbReference type="EMBL" id="RZV37928.1"/>
    </source>
</evidence>
<name>A0A520X9U2_9DELT</name>
<keyword evidence="6" id="KW-0269">Exonuclease</keyword>
<keyword evidence="7 14" id="KW-0067">ATP-binding</keyword>
<dbReference type="InterPro" id="IPR014017">
    <property type="entry name" value="DNA_helicase_UvrD-like_C"/>
</dbReference>
<dbReference type="Pfam" id="PF13361">
    <property type="entry name" value="UvrD_C"/>
    <property type="match status" value="1"/>
</dbReference>
<dbReference type="AlphaFoldDB" id="A0A520X9U2"/>
<sequence>MDGKINETLEKDTKLRFPHIYSVEASAGSGKTYTLTLRVLQFLLSRRNIKNNNLTNILGITFTNNSAKEMKTQVLKKLKSLNLGLLDADTLSYIYDITSFGGDTSASAAAFASKAAENLIDNILSNYHDFQIRTIDSFTSKILKASAAEMGLPPDFEISTESSGITDYAVLKMIESAEQGVLEKFLDLLSRNISRDGIDFNPADKIKNEMKRLLEIESDYNSEFIADFSVQEKLDENLKPVIDGLKFLLEAAEKEGLEINGRFKPETIEKIKLYLNDKNYFGLVNDRKGFPYKNNKNSAGYSEKWEELYDRFNGYMPEIAKLKSLPYLTMYGSFKKELINAYKILGLVYISDVNKKLSRFLRENSVPEVYFQLGNSIYHYFIDEFQDTSKVQWLNLKPLIEESLAKGGSLFTVGDLKQALYGFRGADYKIMKALNDDGGRSFPSIEEFKKVSLKFNYRSDKILVDYVNNVFKTDLKRKVEAVGDPAGFLTYEQDTPTDETGRHTNLGGYCSTEIFKKEDKNKNHENKHKDKYNNDDNKDEDEPQGGLSEFNVLNAIEDRLLETIDDLVKVRNYGCGDIAILAQKNKYLNYLAGLLIEKGYKVVTQSSLDIRNRKIIREIEILLNFLNSPTDDFNFGSFIIGDIFGKKISLQGAKKYAREEFEKFLFETNLNNLKGEPLYILFRERYGDLWNECFDELFGKTGYLPPYETTLYIYKAFNIAENFPEESAYLAHFLDALQYAEEKGCADLNDLLDLIKTDNSNSNLNAVDSGELFSIDLPEVKDALTLLTVHKAKGLQWDAVINVFVAEENYALMPDSAKSAGGKGKKINYFAAESDDSKDNGGIGDAEDPDTHKPLNLFYITKSMFEGKKDEPSRSPYLESVYYGALKDQNISDLNNLYVALTRAKHEMYNFIIAADECPLPSISSGEKKFKNKNFIENKNAENAGGFDEETAVAVLDCGFCDIGYEYAIKTGSQYLSVKRGDVFHKILSEIKYAEDFENLDPLIEKCMLLLRFKPSAEDFYETKAEIKEKILRIKENDYLLKLFNKELCSVYTEKEYLSASGAICRMDRISIFKNLKESESLSESGEICILDYKTGHIDKKEKENYESQMQRYKSILKDIYKDKKISAVVYNIDDGDLFHF</sequence>
<dbReference type="PANTHER" id="PTHR11070">
    <property type="entry name" value="UVRD / RECB / PCRA DNA HELICASE FAMILY MEMBER"/>
    <property type="match status" value="1"/>
</dbReference>
<dbReference type="GO" id="GO:0033202">
    <property type="term" value="C:DNA helicase complex"/>
    <property type="evidence" value="ECO:0007669"/>
    <property type="project" value="TreeGrafter"/>
</dbReference>
<keyword evidence="2 14" id="KW-0547">Nucleotide-binding</keyword>
<evidence type="ECO:0000256" key="13">
    <source>
        <dbReference type="ARBA" id="ARBA00048988"/>
    </source>
</evidence>
<evidence type="ECO:0000313" key="19">
    <source>
        <dbReference type="Proteomes" id="UP000322454"/>
    </source>
</evidence>
<dbReference type="GO" id="GO:0005524">
    <property type="term" value="F:ATP binding"/>
    <property type="evidence" value="ECO:0007669"/>
    <property type="project" value="UniProtKB-UniRule"/>
</dbReference>
<dbReference type="PROSITE" id="PS51198">
    <property type="entry name" value="UVRD_HELICASE_ATP_BIND"/>
    <property type="match status" value="1"/>
</dbReference>
<dbReference type="InterPro" id="IPR000212">
    <property type="entry name" value="DNA_helicase_UvrD/REP"/>
</dbReference>
<evidence type="ECO:0000256" key="8">
    <source>
        <dbReference type="ARBA" id="ARBA00023125"/>
    </source>
</evidence>
<evidence type="ECO:0000256" key="2">
    <source>
        <dbReference type="ARBA" id="ARBA00022741"/>
    </source>
</evidence>
<evidence type="ECO:0000256" key="9">
    <source>
        <dbReference type="ARBA" id="ARBA00023204"/>
    </source>
</evidence>
<dbReference type="Proteomes" id="UP000322454">
    <property type="component" value="Unassembled WGS sequence"/>
</dbReference>
<dbReference type="GO" id="GO:0000725">
    <property type="term" value="P:recombinational repair"/>
    <property type="evidence" value="ECO:0007669"/>
    <property type="project" value="TreeGrafter"/>
</dbReference>
<dbReference type="Gene3D" id="1.10.3170.10">
    <property type="entry name" value="Recbcd, chain B, domain 2"/>
    <property type="match status" value="1"/>
</dbReference>
<dbReference type="PROSITE" id="PS51217">
    <property type="entry name" value="UVRD_HELICASE_CTER"/>
    <property type="match status" value="1"/>
</dbReference>
<dbReference type="GO" id="GO:0004527">
    <property type="term" value="F:exonuclease activity"/>
    <property type="evidence" value="ECO:0007669"/>
    <property type="project" value="UniProtKB-KW"/>
</dbReference>
<gene>
    <name evidence="18" type="ORF">EVJ48_08070</name>
</gene>
<evidence type="ECO:0000256" key="3">
    <source>
        <dbReference type="ARBA" id="ARBA00022763"/>
    </source>
</evidence>
<dbReference type="SUPFAM" id="SSF52540">
    <property type="entry name" value="P-loop containing nucleoside triphosphate hydrolases"/>
    <property type="match status" value="1"/>
</dbReference>